<evidence type="ECO:0000256" key="5">
    <source>
        <dbReference type="ARBA" id="ARBA00023136"/>
    </source>
</evidence>
<dbReference type="InterPro" id="IPR001349">
    <property type="entry name" value="Cyt_c_oxidase_su6a"/>
</dbReference>
<dbReference type="Pfam" id="PF02046">
    <property type="entry name" value="COX6A"/>
    <property type="match status" value="1"/>
</dbReference>
<evidence type="ECO:0000313" key="8">
    <source>
        <dbReference type="Proteomes" id="UP000076871"/>
    </source>
</evidence>
<comment type="subcellular location">
    <subcellularLocation>
        <location evidence="1">Mitochondrion inner membrane</location>
    </subcellularLocation>
</comment>
<evidence type="ECO:0000256" key="6">
    <source>
        <dbReference type="RuleBase" id="RU004396"/>
    </source>
</evidence>
<dbReference type="GO" id="GO:0030234">
    <property type="term" value="F:enzyme regulator activity"/>
    <property type="evidence" value="ECO:0007669"/>
    <property type="project" value="TreeGrafter"/>
</dbReference>
<dbReference type="SUPFAM" id="SSF81411">
    <property type="entry name" value="Mitochondrial cytochrome c oxidase subunit VIa"/>
    <property type="match status" value="1"/>
</dbReference>
<dbReference type="PANTHER" id="PTHR11504">
    <property type="entry name" value="CYTOCHROME C OXIDASE POLYPEPTIDE VIA"/>
    <property type="match status" value="1"/>
</dbReference>
<keyword evidence="2" id="KW-0999">Mitochondrion inner membrane</keyword>
<dbReference type="GO" id="GO:0006123">
    <property type="term" value="P:mitochondrial electron transport, cytochrome c to oxygen"/>
    <property type="evidence" value="ECO:0007669"/>
    <property type="project" value="TreeGrafter"/>
</dbReference>
<dbReference type="STRING" id="1314785.A0A165DYA9"/>
<dbReference type="AlphaFoldDB" id="A0A165DYA9"/>
<evidence type="ECO:0000256" key="4">
    <source>
        <dbReference type="ARBA" id="ARBA00023128"/>
    </source>
</evidence>
<dbReference type="Proteomes" id="UP000076871">
    <property type="component" value="Unassembled WGS sequence"/>
</dbReference>
<reference evidence="7 8" key="1">
    <citation type="journal article" date="2016" name="Mol. Biol. Evol.">
        <title>Comparative Genomics of Early-Diverging Mushroom-Forming Fungi Provides Insights into the Origins of Lignocellulose Decay Capabilities.</title>
        <authorList>
            <person name="Nagy L.G."/>
            <person name="Riley R."/>
            <person name="Tritt A."/>
            <person name="Adam C."/>
            <person name="Daum C."/>
            <person name="Floudas D."/>
            <person name="Sun H."/>
            <person name="Yadav J.S."/>
            <person name="Pangilinan J."/>
            <person name="Larsson K.H."/>
            <person name="Matsuura K."/>
            <person name="Barry K."/>
            <person name="Labutti K."/>
            <person name="Kuo R."/>
            <person name="Ohm R.A."/>
            <person name="Bhattacharya S.S."/>
            <person name="Shirouzu T."/>
            <person name="Yoshinaga Y."/>
            <person name="Martin F.M."/>
            <person name="Grigoriev I.V."/>
            <person name="Hibbett D.S."/>
        </authorList>
    </citation>
    <scope>NUCLEOTIDE SEQUENCE [LARGE SCALE GENOMIC DNA]</scope>
    <source>
        <strain evidence="7 8">93-53</strain>
    </source>
</reference>
<dbReference type="PANTHER" id="PTHR11504:SF0">
    <property type="entry name" value="CYTOCHROME C OXIDASE SUBUNIT"/>
    <property type="match status" value="1"/>
</dbReference>
<accession>A0A165DYA9</accession>
<evidence type="ECO:0000313" key="7">
    <source>
        <dbReference type="EMBL" id="KZT05867.1"/>
    </source>
</evidence>
<evidence type="ECO:0000256" key="2">
    <source>
        <dbReference type="ARBA" id="ARBA00022792"/>
    </source>
</evidence>
<dbReference type="GeneID" id="63828296"/>
<dbReference type="FunCoup" id="A0A165DYA9">
    <property type="interactions" value="81"/>
</dbReference>
<proteinExistence type="inferred from homology"/>
<protein>
    <submittedName>
        <fullName evidence="7">Mitochondrial cytochrome c oxidase subunit VIa</fullName>
    </submittedName>
</protein>
<evidence type="ECO:0000256" key="3">
    <source>
        <dbReference type="ARBA" id="ARBA00022946"/>
    </source>
</evidence>
<dbReference type="RefSeq" id="XP_040763607.1">
    <property type="nucleotide sequence ID" value="XM_040911268.1"/>
</dbReference>
<dbReference type="Gene3D" id="4.10.95.10">
    <property type="entry name" value="Cytochrome c oxidase, subunit VIa"/>
    <property type="match status" value="1"/>
</dbReference>
<dbReference type="OrthoDB" id="5947505at2759"/>
<comment type="similarity">
    <text evidence="6">Belongs to the cytochrome c oxidase subunit 6A family.</text>
</comment>
<keyword evidence="4" id="KW-0496">Mitochondrion</keyword>
<evidence type="ECO:0000256" key="1">
    <source>
        <dbReference type="ARBA" id="ARBA00004273"/>
    </source>
</evidence>
<dbReference type="InterPro" id="IPR036418">
    <property type="entry name" value="Cyt_c_oxidase_su6a_sf"/>
</dbReference>
<keyword evidence="8" id="KW-1185">Reference proteome</keyword>
<organism evidence="7 8">
    <name type="scientific">Laetiporus sulphureus 93-53</name>
    <dbReference type="NCBI Taxonomy" id="1314785"/>
    <lineage>
        <taxon>Eukaryota</taxon>
        <taxon>Fungi</taxon>
        <taxon>Dikarya</taxon>
        <taxon>Basidiomycota</taxon>
        <taxon>Agaricomycotina</taxon>
        <taxon>Agaricomycetes</taxon>
        <taxon>Polyporales</taxon>
        <taxon>Laetiporus</taxon>
    </lineage>
</organism>
<sequence>MSMLARRAALRAIPRARGYANTTAELAKTQWAEKQVALKTHAAETANLWRRISLFVCIPAIGVCGLWVRNVEAEHSAHQKHLQAEHGGHLPEPPAYEYLNRRASGGFPWGQNTLFFNPRVNKDMSQQ</sequence>
<gene>
    <name evidence="7" type="ORF">LAESUDRAFT_743630</name>
</gene>
<dbReference type="EMBL" id="KV427627">
    <property type="protein sequence ID" value="KZT05867.1"/>
    <property type="molecule type" value="Genomic_DNA"/>
</dbReference>
<dbReference type="InParanoid" id="A0A165DYA9"/>
<keyword evidence="5" id="KW-0472">Membrane</keyword>
<dbReference type="GO" id="GO:0005743">
    <property type="term" value="C:mitochondrial inner membrane"/>
    <property type="evidence" value="ECO:0007669"/>
    <property type="project" value="UniProtKB-SubCell"/>
</dbReference>
<name>A0A165DYA9_9APHY</name>
<keyword evidence="3" id="KW-0809">Transit peptide</keyword>